<evidence type="ECO:0000256" key="1">
    <source>
        <dbReference type="PROSITE-ProRule" id="PRU00117"/>
    </source>
</evidence>
<dbReference type="InterPro" id="IPR036612">
    <property type="entry name" value="KH_dom_type_1_sf"/>
</dbReference>
<accession>A0A914C1W5</accession>
<dbReference type="Gene3D" id="3.30.1370.10">
    <property type="entry name" value="K Homology domain, type 1"/>
    <property type="match status" value="1"/>
</dbReference>
<organism evidence="3 4">
    <name type="scientific">Acrobeloides nanus</name>
    <dbReference type="NCBI Taxonomy" id="290746"/>
    <lineage>
        <taxon>Eukaryota</taxon>
        <taxon>Metazoa</taxon>
        <taxon>Ecdysozoa</taxon>
        <taxon>Nematoda</taxon>
        <taxon>Chromadorea</taxon>
        <taxon>Rhabditida</taxon>
        <taxon>Tylenchina</taxon>
        <taxon>Cephalobomorpha</taxon>
        <taxon>Cephaloboidea</taxon>
        <taxon>Cephalobidae</taxon>
        <taxon>Acrobeloides</taxon>
    </lineage>
</organism>
<dbReference type="SMART" id="SM00322">
    <property type="entry name" value="KH"/>
    <property type="match status" value="1"/>
</dbReference>
<dbReference type="InterPro" id="IPR004087">
    <property type="entry name" value="KH_dom"/>
</dbReference>
<dbReference type="GO" id="GO:0003723">
    <property type="term" value="F:RNA binding"/>
    <property type="evidence" value="ECO:0007669"/>
    <property type="project" value="UniProtKB-UniRule"/>
</dbReference>
<dbReference type="Pfam" id="PF00013">
    <property type="entry name" value="KH_1"/>
    <property type="match status" value="1"/>
</dbReference>
<dbReference type="InterPro" id="IPR004088">
    <property type="entry name" value="KH_dom_type_1"/>
</dbReference>
<feature type="domain" description="K Homology" evidence="2">
    <location>
        <begin position="72"/>
        <end position="135"/>
    </location>
</feature>
<sequence>MITRSKMDVTESITVLESDARQIFRDIRKLKDMFKVRIWVRKDETNPGYSVVESTGNEVNTKQAIDYINANLPRTLSMHIHPDDIGWIIGKSGDNIRSLKSLYHINAWFKQNTLHLRGRPADIEKAKESINCLSIKIKEEIRQAQKKMNPTIKERKNILNFKKMLE</sequence>
<dbReference type="WBParaSite" id="ACRNAN_Path_1538.g6003.t1">
    <property type="protein sequence ID" value="ACRNAN_Path_1538.g6003.t1"/>
    <property type="gene ID" value="ACRNAN_Path_1538.g6003"/>
</dbReference>
<dbReference type="SUPFAM" id="SSF54791">
    <property type="entry name" value="Eukaryotic type KH-domain (KH-domain type I)"/>
    <property type="match status" value="1"/>
</dbReference>
<dbReference type="AlphaFoldDB" id="A0A914C1W5"/>
<proteinExistence type="predicted"/>
<name>A0A914C1W5_9BILA</name>
<evidence type="ECO:0000313" key="4">
    <source>
        <dbReference type="WBParaSite" id="ACRNAN_Path_1538.g6003.t1"/>
    </source>
</evidence>
<reference evidence="4" key="1">
    <citation type="submission" date="2022-11" db="UniProtKB">
        <authorList>
            <consortium name="WormBaseParasite"/>
        </authorList>
    </citation>
    <scope>IDENTIFICATION</scope>
</reference>
<dbReference type="Proteomes" id="UP000887540">
    <property type="component" value="Unplaced"/>
</dbReference>
<evidence type="ECO:0000313" key="3">
    <source>
        <dbReference type="Proteomes" id="UP000887540"/>
    </source>
</evidence>
<evidence type="ECO:0000259" key="2">
    <source>
        <dbReference type="SMART" id="SM00322"/>
    </source>
</evidence>
<dbReference type="PROSITE" id="PS50084">
    <property type="entry name" value="KH_TYPE_1"/>
    <property type="match status" value="1"/>
</dbReference>
<protein>
    <submittedName>
        <fullName evidence="4">K Homology domain-containing protein</fullName>
    </submittedName>
</protein>
<keyword evidence="3" id="KW-1185">Reference proteome</keyword>
<keyword evidence="1" id="KW-0694">RNA-binding</keyword>